<sequence>MWIMEKCIPNAENQTPAPASSEASLPQDERSGGDTVVTVPKGRWQRLRPVVACGAGLFSDGYLNGIIGPVNTMLTRLYGARYTAHASLISSIAFAGTVLGMLLFGWTSDHLSPAPLPARLHAAADPLRRPLRRLYPAGSVGCAEGAAEMGGASRGRWFILFTNVQIDLGFLAAAVVPLVVVLITSSSRLHAAWRICLGLGALPPLSLLYLRVTTRESSSFAAHSMAHTATPWALVIRFYGPRLAAVAAIWFIYDFSVYAFSVYSSAIVAALLGPDAQLWRALGWNVLLTLFYLPGALVGSCVSDRLGPGRTLALGAAAQGVVGFAMAAAYPALARPDAVGGFVAVYGVFLALGELGPGNNIGLVASTTAATAVRGQYYGVAAAAGKIGAFVGGYVFPVMQRNAPNATRAGQDPFFVSSALCLLSAVLAWFLLAKIEQDAVETEDARFRAFLEAHGWDTRRMGTASRGPEGTASASVERSESGGTEKTARQGDGEV</sequence>
<evidence type="ECO:0000256" key="6">
    <source>
        <dbReference type="SAM" id="Phobius"/>
    </source>
</evidence>
<feature type="transmembrane region" description="Helical" evidence="6">
    <location>
        <begin position="377"/>
        <end position="399"/>
    </location>
</feature>
<dbReference type="GO" id="GO:0046943">
    <property type="term" value="F:carboxylic acid transmembrane transporter activity"/>
    <property type="evidence" value="ECO:0007669"/>
    <property type="project" value="TreeGrafter"/>
</dbReference>
<dbReference type="InterPro" id="IPR005828">
    <property type="entry name" value="MFS_sugar_transport-like"/>
</dbReference>
<feature type="transmembrane region" description="Helical" evidence="6">
    <location>
        <begin position="82"/>
        <end position="106"/>
    </location>
</feature>
<dbReference type="AlphaFoldDB" id="A0A4U0XUS0"/>
<reference evidence="7 8" key="1">
    <citation type="submission" date="2017-03" db="EMBL/GenBank/DDBJ databases">
        <title>Genomes of endolithic fungi from Antarctica.</title>
        <authorList>
            <person name="Coleine C."/>
            <person name="Masonjones S."/>
            <person name="Stajich J.E."/>
        </authorList>
    </citation>
    <scope>NUCLEOTIDE SEQUENCE [LARGE SCALE GENOMIC DNA]</scope>
    <source>
        <strain evidence="7 8">CCFEE 5187</strain>
    </source>
</reference>
<feature type="transmembrane region" description="Helical" evidence="6">
    <location>
        <begin position="278"/>
        <end position="299"/>
    </location>
</feature>
<dbReference type="GO" id="GO:0005886">
    <property type="term" value="C:plasma membrane"/>
    <property type="evidence" value="ECO:0007669"/>
    <property type="project" value="TreeGrafter"/>
</dbReference>
<keyword evidence="8" id="KW-1185">Reference proteome</keyword>
<feature type="region of interest" description="Disordered" evidence="5">
    <location>
        <begin position="9"/>
        <end position="37"/>
    </location>
</feature>
<dbReference type="Pfam" id="PF00083">
    <property type="entry name" value="Sugar_tr"/>
    <property type="match status" value="1"/>
</dbReference>
<name>A0A4U0XUS0_9PEZI</name>
<feature type="compositionally biased region" description="Polar residues" evidence="5">
    <location>
        <begin position="472"/>
        <end position="484"/>
    </location>
</feature>
<accession>A0A4U0XUS0</accession>
<keyword evidence="2 6" id="KW-0812">Transmembrane</keyword>
<dbReference type="Gene3D" id="1.20.1250.20">
    <property type="entry name" value="MFS general substrate transporter like domains"/>
    <property type="match status" value="2"/>
</dbReference>
<dbReference type="PANTHER" id="PTHR23508:SF10">
    <property type="entry name" value="CARBOXYLIC ACID TRANSPORTER PROTEIN HOMOLOG"/>
    <property type="match status" value="1"/>
</dbReference>
<keyword evidence="3 6" id="KW-1133">Transmembrane helix</keyword>
<proteinExistence type="predicted"/>
<feature type="transmembrane region" description="Helical" evidence="6">
    <location>
        <begin position="251"/>
        <end position="272"/>
    </location>
</feature>
<dbReference type="SUPFAM" id="SSF103473">
    <property type="entry name" value="MFS general substrate transporter"/>
    <property type="match status" value="1"/>
</dbReference>
<evidence type="ECO:0000256" key="3">
    <source>
        <dbReference type="ARBA" id="ARBA00022989"/>
    </source>
</evidence>
<dbReference type="OrthoDB" id="2261376at2759"/>
<evidence type="ECO:0000313" key="7">
    <source>
        <dbReference type="EMBL" id="TKA79518.1"/>
    </source>
</evidence>
<keyword evidence="4 6" id="KW-0472">Membrane</keyword>
<feature type="compositionally biased region" description="Basic and acidic residues" evidence="5">
    <location>
        <begin position="486"/>
        <end position="495"/>
    </location>
</feature>
<dbReference type="Proteomes" id="UP000308768">
    <property type="component" value="Unassembled WGS sequence"/>
</dbReference>
<evidence type="ECO:0000256" key="5">
    <source>
        <dbReference type="SAM" id="MobiDB-lite"/>
    </source>
</evidence>
<protein>
    <recommendedName>
        <fullName evidence="9">Major facilitator superfamily (MFS) profile domain-containing protein</fullName>
    </recommendedName>
</protein>
<evidence type="ECO:0000256" key="4">
    <source>
        <dbReference type="ARBA" id="ARBA00023136"/>
    </source>
</evidence>
<feature type="compositionally biased region" description="Polar residues" evidence="5">
    <location>
        <begin position="11"/>
        <end position="24"/>
    </location>
</feature>
<feature type="transmembrane region" description="Helical" evidence="6">
    <location>
        <begin position="157"/>
        <end position="183"/>
    </location>
</feature>
<evidence type="ECO:0008006" key="9">
    <source>
        <dbReference type="Google" id="ProtNLM"/>
    </source>
</evidence>
<dbReference type="STRING" id="331657.A0A4U0XUS0"/>
<dbReference type="InterPro" id="IPR036259">
    <property type="entry name" value="MFS_trans_sf"/>
</dbReference>
<comment type="caution">
    <text evidence="7">The sequence shown here is derived from an EMBL/GenBank/DDBJ whole genome shotgun (WGS) entry which is preliminary data.</text>
</comment>
<feature type="region of interest" description="Disordered" evidence="5">
    <location>
        <begin position="460"/>
        <end position="495"/>
    </location>
</feature>
<comment type="subcellular location">
    <subcellularLocation>
        <location evidence="1">Membrane</location>
        <topology evidence="1">Multi-pass membrane protein</topology>
    </subcellularLocation>
</comment>
<dbReference type="EMBL" id="NAJN01000095">
    <property type="protein sequence ID" value="TKA79518.1"/>
    <property type="molecule type" value="Genomic_DNA"/>
</dbReference>
<evidence type="ECO:0000256" key="2">
    <source>
        <dbReference type="ARBA" id="ARBA00022692"/>
    </source>
</evidence>
<feature type="transmembrane region" description="Helical" evidence="6">
    <location>
        <begin position="338"/>
        <end position="356"/>
    </location>
</feature>
<evidence type="ECO:0000256" key="1">
    <source>
        <dbReference type="ARBA" id="ARBA00004141"/>
    </source>
</evidence>
<feature type="transmembrane region" description="Helical" evidence="6">
    <location>
        <begin position="414"/>
        <end position="432"/>
    </location>
</feature>
<gene>
    <name evidence="7" type="ORF">B0A49_01084</name>
</gene>
<evidence type="ECO:0000313" key="8">
    <source>
        <dbReference type="Proteomes" id="UP000308768"/>
    </source>
</evidence>
<dbReference type="PANTHER" id="PTHR23508">
    <property type="entry name" value="CARBOXYLIC ACID TRANSPORTER PROTEIN HOMOLOG"/>
    <property type="match status" value="1"/>
</dbReference>
<organism evidence="7 8">
    <name type="scientific">Cryomyces minteri</name>
    <dbReference type="NCBI Taxonomy" id="331657"/>
    <lineage>
        <taxon>Eukaryota</taxon>
        <taxon>Fungi</taxon>
        <taxon>Dikarya</taxon>
        <taxon>Ascomycota</taxon>
        <taxon>Pezizomycotina</taxon>
        <taxon>Dothideomycetes</taxon>
        <taxon>Dothideomycetes incertae sedis</taxon>
        <taxon>Cryomyces</taxon>
    </lineage>
</organism>
<feature type="transmembrane region" description="Helical" evidence="6">
    <location>
        <begin position="311"/>
        <end position="332"/>
    </location>
</feature>